<organism evidence="6 7">
    <name type="scientific">Victivallis vadensis</name>
    <dbReference type="NCBI Taxonomy" id="172901"/>
    <lineage>
        <taxon>Bacteria</taxon>
        <taxon>Pseudomonadati</taxon>
        <taxon>Lentisphaerota</taxon>
        <taxon>Lentisphaeria</taxon>
        <taxon>Victivallales</taxon>
        <taxon>Victivallaceae</taxon>
        <taxon>Victivallis</taxon>
    </lineage>
</organism>
<keyword evidence="4" id="KW-0732">Signal</keyword>
<feature type="signal peptide" evidence="4">
    <location>
        <begin position="1"/>
        <end position="19"/>
    </location>
</feature>
<evidence type="ECO:0000259" key="5">
    <source>
        <dbReference type="Pfam" id="PF01229"/>
    </source>
</evidence>
<dbReference type="RefSeq" id="WP_116886108.1">
    <property type="nucleotide sequence ID" value="NZ_CABMMC010000169.1"/>
</dbReference>
<name>A0A2U1A9B2_9BACT</name>
<dbReference type="GeneID" id="78297369"/>
<dbReference type="AlphaFoldDB" id="A0A2U1A9B2"/>
<dbReference type="GO" id="GO:0004553">
    <property type="term" value="F:hydrolase activity, hydrolyzing O-glycosyl compounds"/>
    <property type="evidence" value="ECO:0007669"/>
    <property type="project" value="TreeGrafter"/>
</dbReference>
<dbReference type="SUPFAM" id="SSF51011">
    <property type="entry name" value="Glycosyl hydrolase domain"/>
    <property type="match status" value="1"/>
</dbReference>
<evidence type="ECO:0000256" key="1">
    <source>
        <dbReference type="ARBA" id="ARBA00008875"/>
    </source>
</evidence>
<gene>
    <name evidence="6" type="ORF">C8D82_1662</name>
</gene>
<dbReference type="EMBL" id="QEKH01000066">
    <property type="protein sequence ID" value="PVY30242.1"/>
    <property type="molecule type" value="Genomic_DNA"/>
</dbReference>
<feature type="chain" id="PRO_5015630652" evidence="4">
    <location>
        <begin position="20"/>
        <end position="810"/>
    </location>
</feature>
<comment type="similarity">
    <text evidence="1">Belongs to the glycosyl hydrolase 39 family.</text>
</comment>
<dbReference type="Pfam" id="PF01229">
    <property type="entry name" value="Glyco_hydro_39"/>
    <property type="match status" value="1"/>
</dbReference>
<keyword evidence="3" id="KW-0326">Glycosidase</keyword>
<dbReference type="InterPro" id="IPR017853">
    <property type="entry name" value="GH"/>
</dbReference>
<dbReference type="SUPFAM" id="SSF51445">
    <property type="entry name" value="(Trans)glycosidases"/>
    <property type="match status" value="1"/>
</dbReference>
<dbReference type="PANTHER" id="PTHR12631:SF10">
    <property type="entry name" value="BETA-XYLOSIDASE-LIKE PROTEIN-RELATED"/>
    <property type="match status" value="1"/>
</dbReference>
<keyword evidence="7" id="KW-1185">Reference proteome</keyword>
<evidence type="ECO:0000256" key="3">
    <source>
        <dbReference type="ARBA" id="ARBA00023295"/>
    </source>
</evidence>
<feature type="domain" description="Glycosyl hydrolases family 39 N-terminal catalytic" evidence="5">
    <location>
        <begin position="376"/>
        <end position="773"/>
    </location>
</feature>
<dbReference type="InterPro" id="IPR049166">
    <property type="entry name" value="GH39_cat"/>
</dbReference>
<protein>
    <submittedName>
        <fullName evidence="6">Glycosyl hydrolase family 39</fullName>
    </submittedName>
</protein>
<keyword evidence="2 6" id="KW-0378">Hydrolase</keyword>
<evidence type="ECO:0000313" key="6">
    <source>
        <dbReference type="EMBL" id="PVY30242.1"/>
    </source>
</evidence>
<dbReference type="Gene3D" id="3.20.20.80">
    <property type="entry name" value="Glycosidases"/>
    <property type="match status" value="1"/>
</dbReference>
<comment type="caution">
    <text evidence="6">The sequence shown here is derived from an EMBL/GenBank/DDBJ whole genome shotgun (WGS) entry which is preliminary data.</text>
</comment>
<dbReference type="PANTHER" id="PTHR12631">
    <property type="entry name" value="ALPHA-L-IDURONIDASE"/>
    <property type="match status" value="1"/>
</dbReference>
<evidence type="ECO:0000256" key="2">
    <source>
        <dbReference type="ARBA" id="ARBA00022801"/>
    </source>
</evidence>
<sequence>MKKILIFVAAFCCLTAAVAVEQMALDINFSRPAWKAVVKTLWGAGPQVAGDALEFGPGSFAALPLIPCLPGSTVRIEFDAETTDIESAGAAWRTAAVQLGLFTGDKEQAHLDLFNTGKATARHRVSRSIPLKNSGFRLCFGNYGRTGKFRIANLKVALDVPGRNLERDGSFSGMFGINDWFVRKGGKDWDGLGLGRHGSARVEAGLFPSPGKTLVLDGAGTVTGRQFPYNGEALVVGGWYMQQGIRRAAGAPPWANAGIQLVYLDADDKPIGHRDVTSRLLDGDRPWEYHCVYIPAGGLSPKVKSVSVWLRVWGGNTGKACFDDIAVIRQGAGEARNYDASKGRLSIGPAEKAYRLDRVWNGVDLSYCSQIVLPHVRTALRKLKEEGGVEYVRTREFFNGPFPVKSISADGEIEFDFSGVDRCVDFLVRELGVKLVPTIETVPPQLQTQNNKHVPKDYGLWGKTLKGLVRHWIERYGRETVSQWVFECWNEPGSDFFRGTDEEFCRLFVTYLRALTETERENGIRLRIGTPSGAMNGLLSLCMEEARKAGLDKAVTDVSIHIYGGYDGSLALYPHGIKEARGRMAPFGGENLPVHVTEFNGSAMVSGHFDTQTGAAFLVKANRIMADCGVTRGYYYCVIDHPYLKLDRHYCGDLGYMTHHDAVPKPAFNALTLLNRLAGKRLPVKASSEPFDAMAATDADGTVRVVATTFSEEEPDVFRPVPVTLELDWSGRTETLETAELIRVDSEHANSHAAFERAGSPPVAQQRDTATWQEAARLVTEPLTGYRFENGKLIIPLTMELNSVAAITVK</sequence>
<proteinExistence type="inferred from homology"/>
<evidence type="ECO:0000256" key="4">
    <source>
        <dbReference type="SAM" id="SignalP"/>
    </source>
</evidence>
<dbReference type="Proteomes" id="UP000245959">
    <property type="component" value="Unassembled WGS sequence"/>
</dbReference>
<evidence type="ECO:0000313" key="7">
    <source>
        <dbReference type="Proteomes" id="UP000245959"/>
    </source>
</evidence>
<dbReference type="OrthoDB" id="9776971at2"/>
<dbReference type="Gene3D" id="2.60.40.1500">
    <property type="entry name" value="Glycosyl hydrolase domain, family 39"/>
    <property type="match status" value="1"/>
</dbReference>
<accession>A0A2U1A9B2</accession>
<dbReference type="InterPro" id="IPR051923">
    <property type="entry name" value="Glycosyl_Hydrolase_39"/>
</dbReference>
<reference evidence="6 7" key="1">
    <citation type="submission" date="2018-04" db="EMBL/GenBank/DDBJ databases">
        <title>Genomic Encyclopedia of Type Strains, Phase IV (KMG-IV): sequencing the most valuable type-strain genomes for metagenomic binning, comparative biology and taxonomic classification.</title>
        <authorList>
            <person name="Goeker M."/>
        </authorList>
    </citation>
    <scope>NUCLEOTIDE SEQUENCE [LARGE SCALE GENOMIC DNA]</scope>
    <source>
        <strain evidence="6 7">DSM 14823</strain>
    </source>
</reference>